<dbReference type="SFLD" id="SFLDS00003">
    <property type="entry name" value="Haloacid_Dehalogenase"/>
    <property type="match status" value="1"/>
</dbReference>
<dbReference type="InterPro" id="IPR036412">
    <property type="entry name" value="HAD-like_sf"/>
</dbReference>
<dbReference type="OrthoDB" id="9797743at2"/>
<dbReference type="Gene3D" id="1.10.150.240">
    <property type="entry name" value="Putative phosphatase, domain 2"/>
    <property type="match status" value="1"/>
</dbReference>
<reference evidence="2" key="1">
    <citation type="submission" date="2016-10" db="EMBL/GenBank/DDBJ databases">
        <authorList>
            <person name="Varghese N."/>
            <person name="Submissions S."/>
        </authorList>
    </citation>
    <scope>NUCLEOTIDE SEQUENCE [LARGE SCALE GENOMIC DNA]</scope>
    <source>
        <strain evidence="2">DSM 45421</strain>
    </source>
</reference>
<organism evidence="1 2">
    <name type="scientific">Geodermatophilus telluris</name>
    <dbReference type="NCBI Taxonomy" id="1190417"/>
    <lineage>
        <taxon>Bacteria</taxon>
        <taxon>Bacillati</taxon>
        <taxon>Actinomycetota</taxon>
        <taxon>Actinomycetes</taxon>
        <taxon>Geodermatophilales</taxon>
        <taxon>Geodermatophilaceae</taxon>
        <taxon>Geodermatophilus</taxon>
    </lineage>
</organism>
<name>A0A1G6TEK5_9ACTN</name>
<dbReference type="InterPro" id="IPR023214">
    <property type="entry name" value="HAD_sf"/>
</dbReference>
<sequence length="243" mass="25367">MTTTPDRRTDPAAVLFDMDGTLVETEEHWGTALFALARRLGGELSAAGREATVGTSMRHSMQVLHADLGLDREDRWRADAAWVEDTVAGLLASDLHWRPGARELIAEVRAAAVPTALVTTTPRRLADLVLAQLERAFPDVPPFDLTVCGDEVPARKPDPAPYRQAAAALGVDPARCVVVEDSAAGVAAGLAAGCAVLGVPSLQPLSPAPGLVLRDTLAGVGLADLTGVLAGVRAAREPAASRH</sequence>
<dbReference type="EMBL" id="FMZF01000006">
    <property type="protein sequence ID" value="SDD26946.1"/>
    <property type="molecule type" value="Genomic_DNA"/>
</dbReference>
<proteinExistence type="predicted"/>
<dbReference type="SUPFAM" id="SSF56784">
    <property type="entry name" value="HAD-like"/>
    <property type="match status" value="1"/>
</dbReference>
<dbReference type="CDD" id="cd07505">
    <property type="entry name" value="HAD_BPGM-like"/>
    <property type="match status" value="1"/>
</dbReference>
<gene>
    <name evidence="1" type="ORF">SAMN05660690_3828</name>
</gene>
<dbReference type="AlphaFoldDB" id="A0A1G6TEK5"/>
<dbReference type="SFLD" id="SFLDG01129">
    <property type="entry name" value="C1.5:_HAD__Beta-PGM__Phosphata"/>
    <property type="match status" value="1"/>
</dbReference>
<evidence type="ECO:0000313" key="1">
    <source>
        <dbReference type="EMBL" id="SDD26946.1"/>
    </source>
</evidence>
<protein>
    <submittedName>
        <fullName evidence="1">Haloacid dehalogenase superfamily, subfamily IA, variant 3 with third motif having DD or ED</fullName>
    </submittedName>
</protein>
<dbReference type="PRINTS" id="PR00413">
    <property type="entry name" value="HADHALOGNASE"/>
</dbReference>
<dbReference type="STRING" id="1190417.SAMN05660690_3828"/>
<dbReference type="Gene3D" id="3.40.50.1000">
    <property type="entry name" value="HAD superfamily/HAD-like"/>
    <property type="match status" value="1"/>
</dbReference>
<dbReference type="NCBIfam" id="TIGR01509">
    <property type="entry name" value="HAD-SF-IA-v3"/>
    <property type="match status" value="1"/>
</dbReference>
<accession>A0A1G6TEK5</accession>
<dbReference type="InterPro" id="IPR006439">
    <property type="entry name" value="HAD-SF_hydro_IA"/>
</dbReference>
<evidence type="ECO:0000313" key="2">
    <source>
        <dbReference type="Proteomes" id="UP000199416"/>
    </source>
</evidence>
<dbReference type="PANTHER" id="PTHR18901">
    <property type="entry name" value="2-DEOXYGLUCOSE-6-PHOSPHATE PHOSPHATASE 2"/>
    <property type="match status" value="1"/>
</dbReference>
<dbReference type="Proteomes" id="UP000199416">
    <property type="component" value="Unassembled WGS sequence"/>
</dbReference>
<dbReference type="Pfam" id="PF00702">
    <property type="entry name" value="Hydrolase"/>
    <property type="match status" value="1"/>
</dbReference>
<keyword evidence="2" id="KW-1185">Reference proteome</keyword>
<dbReference type="InterPro" id="IPR023198">
    <property type="entry name" value="PGP-like_dom2"/>
</dbReference>
<dbReference type="PANTHER" id="PTHR18901:SF38">
    <property type="entry name" value="PSEUDOURIDINE-5'-PHOSPHATASE"/>
    <property type="match status" value="1"/>
</dbReference>
<dbReference type="RefSeq" id="WP_091367640.1">
    <property type="nucleotide sequence ID" value="NZ_FMZF01000006.1"/>
</dbReference>